<evidence type="ECO:0008006" key="5">
    <source>
        <dbReference type="Google" id="ProtNLM"/>
    </source>
</evidence>
<evidence type="ECO:0000313" key="4">
    <source>
        <dbReference type="Proteomes" id="UP000290588"/>
    </source>
</evidence>
<organism evidence="2 4">
    <name type="scientific">Arcobacter ellisii</name>
    <dbReference type="NCBI Taxonomy" id="913109"/>
    <lineage>
        <taxon>Bacteria</taxon>
        <taxon>Pseudomonadati</taxon>
        <taxon>Campylobacterota</taxon>
        <taxon>Epsilonproteobacteria</taxon>
        <taxon>Campylobacterales</taxon>
        <taxon>Arcobacteraceae</taxon>
        <taxon>Arcobacter</taxon>
    </lineage>
</organism>
<proteinExistence type="predicted"/>
<dbReference type="RefSeq" id="WP_118916698.1">
    <property type="nucleotide sequence ID" value="NZ_CP032097.1"/>
</dbReference>
<dbReference type="Proteomes" id="UP000290588">
    <property type="component" value="Unassembled WGS sequence"/>
</dbReference>
<gene>
    <name evidence="1" type="ORF">AELL_0791</name>
    <name evidence="2" type="ORF">CP962_06825</name>
</gene>
<evidence type="ECO:0000313" key="1">
    <source>
        <dbReference type="EMBL" id="AXX94471.1"/>
    </source>
</evidence>
<dbReference type="AlphaFoldDB" id="A0A347U6J3"/>
<keyword evidence="3" id="KW-1185">Reference proteome</keyword>
<dbReference type="EMBL" id="CP032097">
    <property type="protein sequence ID" value="AXX94471.1"/>
    <property type="molecule type" value="Genomic_DNA"/>
</dbReference>
<evidence type="ECO:0000313" key="3">
    <source>
        <dbReference type="Proteomes" id="UP000262582"/>
    </source>
</evidence>
<dbReference type="OrthoDB" id="5359361at2"/>
<name>A0A347U6J3_9BACT</name>
<reference evidence="2 4" key="1">
    <citation type="submission" date="2017-09" db="EMBL/GenBank/DDBJ databases">
        <title>Genomics of the genus Arcobacter.</title>
        <authorList>
            <person name="Perez-Cataluna A."/>
            <person name="Figueras M.J."/>
            <person name="Salas-Masso N."/>
        </authorList>
    </citation>
    <scope>NUCLEOTIDE SEQUENCE [LARGE SCALE GENOMIC DNA]</scope>
    <source>
        <strain evidence="2 4">CECT 7837</strain>
    </source>
</reference>
<dbReference type="EMBL" id="NXIG01000005">
    <property type="protein sequence ID" value="RXI31168.1"/>
    <property type="molecule type" value="Genomic_DNA"/>
</dbReference>
<reference evidence="1 3" key="2">
    <citation type="submission" date="2018-08" db="EMBL/GenBank/DDBJ databases">
        <title>Complete genome of the Arcobacter ellisii type strain LMG 26155.</title>
        <authorList>
            <person name="Miller W.G."/>
            <person name="Yee E."/>
            <person name="Bono J.L."/>
        </authorList>
    </citation>
    <scope>NUCLEOTIDE SEQUENCE [LARGE SCALE GENOMIC DNA]</scope>
    <source>
        <strain evidence="1 3">LMG 26155</strain>
    </source>
</reference>
<accession>A0A347U6J3</accession>
<dbReference type="Proteomes" id="UP000262582">
    <property type="component" value="Chromosome"/>
</dbReference>
<sequence>MNFYPSKDNPIDVKVISQGIDTLVTSHIALDEIAYNKKFLPLLRKLEDLKEKAQCIDSSNQKIRYVKDNILGMGQFKIYAQGMGMYKYYLENEDLSIFVANTKFGGNDFSTPQIKIEMRAHYLFALSHKKAYELVLRLVNKMIGQTRNLCNRMDLYTDIQGIRYTHFDNLRFQTNYKETDFKETIHSKFKKVTGFAWGNGDFMFRIYDKTKEIQLRKNKSYIMTKWQFNDYDMEKKLPVFRHEAQYRRALLSKFMPKDLEDEVLYFFQNTPKLWNNAINKIRWTDLTNDEVIRISENNLKSDSIKKIFQRARDNPNRLDFWNILTNWDNKYATQIFKYNHIKEPQSQTAKKFLKAYIGATYKARGNNPNELISIIDEVTQELRDILGISLHDYGELKVVSNFIENSKMLLKDGLQPDFDNTKTAFSLYSKLTQKLKNIDTPIQKELNRASNFFEQLKVV</sequence>
<protein>
    <recommendedName>
        <fullName evidence="5">Replication initiation protein</fullName>
    </recommendedName>
</protein>
<evidence type="ECO:0000313" key="2">
    <source>
        <dbReference type="EMBL" id="RXI31168.1"/>
    </source>
</evidence>
<dbReference type="KEGG" id="aell:AELL_0791"/>